<feature type="non-terminal residue" evidence="1">
    <location>
        <position position="192"/>
    </location>
</feature>
<organism evidence="1 2">
    <name type="scientific">Bradyrhizobium canariense</name>
    <dbReference type="NCBI Taxonomy" id="255045"/>
    <lineage>
        <taxon>Bacteria</taxon>
        <taxon>Pseudomonadati</taxon>
        <taxon>Pseudomonadota</taxon>
        <taxon>Alphaproteobacteria</taxon>
        <taxon>Hyphomicrobiales</taxon>
        <taxon>Nitrobacteraceae</taxon>
        <taxon>Bradyrhizobium</taxon>
    </lineage>
</organism>
<proteinExistence type="predicted"/>
<sequence length="192" mass="22206">MQRILRDGEAFHWRGFDFEIHHAPGQTEYHAMILGKIDGKRIVFGGDNLFLYNPEAGEIDRDIAIQSTVMRNSFQLDMHRRCVNVIRSIKPELVCPGHGELIAMSPSRIAEYTDYIERKEIAFREAVDEPADHFIDLFWVRMVPYLSEVRPNSEVTYVIKIRNNLERTAVFTARLLPAFGWTAQRAVQSISL</sequence>
<dbReference type="EMBL" id="NAFI01000069">
    <property type="protein sequence ID" value="OSJ19865.1"/>
    <property type="molecule type" value="Genomic_DNA"/>
</dbReference>
<name>A0A1X3HFK3_9BRAD</name>
<evidence type="ECO:0008006" key="3">
    <source>
        <dbReference type="Google" id="ProtNLM"/>
    </source>
</evidence>
<dbReference type="InterPro" id="IPR036866">
    <property type="entry name" value="RibonucZ/Hydroxyglut_hydro"/>
</dbReference>
<gene>
    <name evidence="1" type="ORF">BSZ18_00275</name>
</gene>
<comment type="caution">
    <text evidence="1">The sequence shown here is derived from an EMBL/GenBank/DDBJ whole genome shotgun (WGS) entry which is preliminary data.</text>
</comment>
<accession>A0A1X3HFK3</accession>
<dbReference type="AlphaFoldDB" id="A0A1X3HFK3"/>
<dbReference type="Gene3D" id="3.60.15.10">
    <property type="entry name" value="Ribonuclease Z/Hydroxyacylglutathione hydrolase-like"/>
    <property type="match status" value="1"/>
</dbReference>
<dbReference type="SUPFAM" id="SSF56281">
    <property type="entry name" value="Metallo-hydrolase/oxidoreductase"/>
    <property type="match status" value="1"/>
</dbReference>
<dbReference type="Proteomes" id="UP000193553">
    <property type="component" value="Unassembled WGS sequence"/>
</dbReference>
<evidence type="ECO:0000313" key="2">
    <source>
        <dbReference type="Proteomes" id="UP000193553"/>
    </source>
</evidence>
<evidence type="ECO:0000313" key="1">
    <source>
        <dbReference type="EMBL" id="OSJ19865.1"/>
    </source>
</evidence>
<reference evidence="1 2" key="1">
    <citation type="submission" date="2017-03" db="EMBL/GenBank/DDBJ databases">
        <title>Whole genome sequences of fourteen strains of Bradyrhizobium canariense and one strain of Bradyrhizobium japonicum isolated from Lupinus (Papilionoideae: Genisteae) species in Algeria.</title>
        <authorList>
            <person name="Crovadore J."/>
            <person name="Chekireb D."/>
            <person name="Brachmann A."/>
            <person name="Chablais R."/>
            <person name="Cochard B."/>
            <person name="Lefort F."/>
        </authorList>
    </citation>
    <scope>NUCLEOTIDE SEQUENCE [LARGE SCALE GENOMIC DNA]</scope>
    <source>
        <strain evidence="1 2">UBMA195</strain>
    </source>
</reference>
<protein>
    <recommendedName>
        <fullName evidence="3">Metallo-beta-lactamase domain-containing protein</fullName>
    </recommendedName>
</protein>